<sequence length="136" mass="14933">MQNQQLNQTIVPYFMVLNGSQFIDFTKKVFQAEVVKIDKLEGTEGIIHAEMKIGNSTIYFADTSADGSCGPGICGELKTDGLIPIQMYIHVENVTDTYLNAIAEGATPLMEPSVETGNMGGFVDPLKNLWWVQTKA</sequence>
<proteinExistence type="predicted"/>
<organism evidence="1 2">
    <name type="scientific">Cytobacillus praedii</name>
    <dbReference type="NCBI Taxonomy" id="1742358"/>
    <lineage>
        <taxon>Bacteria</taxon>
        <taxon>Bacillati</taxon>
        <taxon>Bacillota</taxon>
        <taxon>Bacilli</taxon>
        <taxon>Bacillales</taxon>
        <taxon>Bacillaceae</taxon>
        <taxon>Cytobacillus</taxon>
    </lineage>
</organism>
<protein>
    <recommendedName>
        <fullName evidence="3">VOC family protein</fullName>
    </recommendedName>
</protein>
<gene>
    <name evidence="1" type="ORF">E0Y62_24250</name>
</gene>
<dbReference type="Proteomes" id="UP000293846">
    <property type="component" value="Unassembled WGS sequence"/>
</dbReference>
<reference evidence="1 2" key="1">
    <citation type="submission" date="2019-03" db="EMBL/GenBank/DDBJ databases">
        <authorList>
            <person name="Jensen L."/>
            <person name="Storgaard J."/>
            <person name="Sulaj E."/>
            <person name="Schramm A."/>
            <person name="Marshall I.P.G."/>
        </authorList>
    </citation>
    <scope>NUCLEOTIDE SEQUENCE [LARGE SCALE GENOMIC DNA]</scope>
    <source>
        <strain evidence="1 2">2017H2G3</strain>
    </source>
</reference>
<dbReference type="SUPFAM" id="SSF54593">
    <property type="entry name" value="Glyoxalase/Bleomycin resistance protein/Dihydroxybiphenyl dioxygenase"/>
    <property type="match status" value="1"/>
</dbReference>
<keyword evidence="2" id="KW-1185">Reference proteome</keyword>
<dbReference type="OrthoDB" id="9795306at2"/>
<evidence type="ECO:0008006" key="3">
    <source>
        <dbReference type="Google" id="ProtNLM"/>
    </source>
</evidence>
<dbReference type="AlphaFoldDB" id="A0A4R1ANW8"/>
<evidence type="ECO:0000313" key="2">
    <source>
        <dbReference type="Proteomes" id="UP000293846"/>
    </source>
</evidence>
<accession>A0A4R1ANW8</accession>
<dbReference type="RefSeq" id="WP_131238898.1">
    <property type="nucleotide sequence ID" value="NZ_SJTH01000064.1"/>
</dbReference>
<dbReference type="InterPro" id="IPR029068">
    <property type="entry name" value="Glyas_Bleomycin-R_OHBP_Dase"/>
</dbReference>
<dbReference type="Gene3D" id="3.10.180.10">
    <property type="entry name" value="2,3-Dihydroxybiphenyl 1,2-Dioxygenase, domain 1"/>
    <property type="match status" value="1"/>
</dbReference>
<evidence type="ECO:0000313" key="1">
    <source>
        <dbReference type="EMBL" id="TCJ01406.1"/>
    </source>
</evidence>
<name>A0A4R1ANW8_9BACI</name>
<dbReference type="EMBL" id="SJTH01000064">
    <property type="protein sequence ID" value="TCJ01406.1"/>
    <property type="molecule type" value="Genomic_DNA"/>
</dbReference>
<comment type="caution">
    <text evidence="1">The sequence shown here is derived from an EMBL/GenBank/DDBJ whole genome shotgun (WGS) entry which is preliminary data.</text>
</comment>